<dbReference type="Pfam" id="PF13414">
    <property type="entry name" value="TPR_11"/>
    <property type="match status" value="1"/>
</dbReference>
<dbReference type="Proteomes" id="UP000037755">
    <property type="component" value="Unassembled WGS sequence"/>
</dbReference>
<dbReference type="STRING" id="1202724.AM493_05335"/>
<dbReference type="PATRIC" id="fig|1202724.3.peg.1103"/>
<dbReference type="PANTHER" id="PTHR12558:SF13">
    <property type="entry name" value="CELL DIVISION CYCLE PROTEIN 27 HOMOLOG"/>
    <property type="match status" value="1"/>
</dbReference>
<evidence type="ECO:0000256" key="1">
    <source>
        <dbReference type="PROSITE-ProRule" id="PRU00339"/>
    </source>
</evidence>
<reference evidence="2 3" key="1">
    <citation type="submission" date="2015-08" db="EMBL/GenBank/DDBJ databases">
        <title>Whole genome sequence of Flavobacterium akiainvivens IK-1T, from decaying Wikstroemia oahuensis, an endemic Hawaiian shrub.</title>
        <authorList>
            <person name="Wan X."/>
            <person name="Hou S."/>
            <person name="Saito J."/>
            <person name="Donachie S."/>
        </authorList>
    </citation>
    <scope>NUCLEOTIDE SEQUENCE [LARGE SCALE GENOMIC DNA]</scope>
    <source>
        <strain evidence="2 3">IK-1</strain>
    </source>
</reference>
<name>A0A0M8MH66_9FLAO</name>
<dbReference type="OrthoDB" id="637388at2"/>
<dbReference type="SUPFAM" id="SSF48452">
    <property type="entry name" value="TPR-like"/>
    <property type="match status" value="1"/>
</dbReference>
<dbReference type="Pfam" id="PF13432">
    <property type="entry name" value="TPR_16"/>
    <property type="match status" value="1"/>
</dbReference>
<dbReference type="AlphaFoldDB" id="A0A0M8MH66"/>
<sequence>MKNLHTISIMAVALSSFAQDSEAELIKLYENGQYQQIISQYANRESLSAQGLYFVGMSYYMTEDDANSIKFMDLSIKKDPEYEGAYFIKGSTLYYMGNYNDAIANFKEALKRKQDPLFYSGLGDVYHKLNQLKPALEAYKQATQLPGCQPRSYYRVATIYNELNDSENSLKAFYTASEKIPGEDPLYVDVLFNIGLLEYLANRPDKAEPVFKKVLEAKPDDYPTYSKLMQVYYSTKQFDKAQPYKKMLYEAHKAGKLKGTPLSDMFCFDQFMHKGHRVMVFERYEEGPKNNIFNKQVFYVHDSNSKVVMTVQNEYSPVSVELGGTTYMLCASKGGAHYNSGLGFNDGFKYDDLKEVAVKMIDQHLD</sequence>
<proteinExistence type="predicted"/>
<comment type="caution">
    <text evidence="2">The sequence shown here is derived from an EMBL/GenBank/DDBJ whole genome shotgun (WGS) entry which is preliminary data.</text>
</comment>
<accession>A0A0M8MH66</accession>
<evidence type="ECO:0000313" key="2">
    <source>
        <dbReference type="EMBL" id="KOS05518.1"/>
    </source>
</evidence>
<gene>
    <name evidence="2" type="ORF">AM493_05335</name>
</gene>
<dbReference type="InterPro" id="IPR019734">
    <property type="entry name" value="TPR_rpt"/>
</dbReference>
<dbReference type="SMART" id="SM00028">
    <property type="entry name" value="TPR"/>
    <property type="match status" value="5"/>
</dbReference>
<keyword evidence="3" id="KW-1185">Reference proteome</keyword>
<feature type="repeat" description="TPR" evidence="1">
    <location>
        <begin position="188"/>
        <end position="221"/>
    </location>
</feature>
<dbReference type="Gene3D" id="1.25.40.10">
    <property type="entry name" value="Tetratricopeptide repeat domain"/>
    <property type="match status" value="2"/>
</dbReference>
<feature type="repeat" description="TPR" evidence="1">
    <location>
        <begin position="83"/>
        <end position="116"/>
    </location>
</feature>
<dbReference type="EMBL" id="LIYD01000005">
    <property type="protein sequence ID" value="KOS05518.1"/>
    <property type="molecule type" value="Genomic_DNA"/>
</dbReference>
<dbReference type="RefSeq" id="WP_054406716.1">
    <property type="nucleotide sequence ID" value="NZ_FOYA01000003.1"/>
</dbReference>
<dbReference type="PROSITE" id="PS50005">
    <property type="entry name" value="TPR"/>
    <property type="match status" value="2"/>
</dbReference>
<dbReference type="PANTHER" id="PTHR12558">
    <property type="entry name" value="CELL DIVISION CYCLE 16,23,27"/>
    <property type="match status" value="1"/>
</dbReference>
<dbReference type="Pfam" id="PF13181">
    <property type="entry name" value="TPR_8"/>
    <property type="match status" value="1"/>
</dbReference>
<dbReference type="InterPro" id="IPR011990">
    <property type="entry name" value="TPR-like_helical_dom_sf"/>
</dbReference>
<keyword evidence="1" id="KW-0802">TPR repeat</keyword>
<organism evidence="2 3">
    <name type="scientific">Flavobacterium akiainvivens</name>
    <dbReference type="NCBI Taxonomy" id="1202724"/>
    <lineage>
        <taxon>Bacteria</taxon>
        <taxon>Pseudomonadati</taxon>
        <taxon>Bacteroidota</taxon>
        <taxon>Flavobacteriia</taxon>
        <taxon>Flavobacteriales</taxon>
        <taxon>Flavobacteriaceae</taxon>
        <taxon>Flavobacterium</taxon>
    </lineage>
</organism>
<evidence type="ECO:0000313" key="3">
    <source>
        <dbReference type="Proteomes" id="UP000037755"/>
    </source>
</evidence>
<protein>
    <submittedName>
        <fullName evidence="2">Uncharacterized protein</fullName>
    </submittedName>
</protein>